<comment type="similarity">
    <text evidence="1">Belongs to the patched family.</text>
</comment>
<gene>
    <name evidence="4" type="ORF">NAEGRDRAFT_63155</name>
</gene>
<dbReference type="RefSeq" id="XP_002681884.1">
    <property type="nucleotide sequence ID" value="XM_002681838.1"/>
</dbReference>
<evidence type="ECO:0000256" key="1">
    <source>
        <dbReference type="ARBA" id="ARBA00005585"/>
    </source>
</evidence>
<evidence type="ECO:0000256" key="2">
    <source>
        <dbReference type="SAM" id="Phobius"/>
    </source>
</evidence>
<feature type="transmembrane region" description="Helical" evidence="2">
    <location>
        <begin position="138"/>
        <end position="157"/>
    </location>
</feature>
<dbReference type="InParanoid" id="D2V2X9"/>
<dbReference type="VEuPathDB" id="AmoebaDB:NAEGRDRAFT_63155"/>
<sequence length="819" mass="93098">MSSSGCVALDVMAFWNYNIANLMKDSNIHRTLSIPKKLANGELLNAESILGSVQWNPIKTTIISAKSFKYYALLVSDLEDDIISWEKEFTKNMKQEIQEMKSMNIESDSTPRNVSLFFNCQYSLSEDITETFVSVGPMFLISFSITLGMVVATLVFMRGERSDSIIMRILVGFISIILISLDIFSSFGIANILCNCNLNPLSAQALPLFLVGIGSDGLFILQAYFNRYREYLKELKPIEENVTNFGKFVKNSSKYYREVLSALIFTLTVMCCILLFVVFVMKHPISMAIRYVVRFHKVHYVSVAWQTLFSVVFLFFTAIFGITPLLVLEYKFNTRNIQLIYATIPETDQNINTNQRTNEEEELSNLENVPPQNEEILQHLSSQLETEQAITEQKGEIPRSKVEKIMYSIFKIVFEKPKYFSSHILIILISLGLLICSVVVIATIDEEPFAMTDLYAKSSQLTSFLDNYHAHHGDLEYPGYLVMYVRENSTDQIDFSSTSMANLLEKIIESPPPFMKTQINWFSYFKTWTFFISTHRDEYKANKFKIPPQLFNEWMDEFTQHHTFSNLASFVISKPLLKDVKAARIVFSNKNVLNSQVTNEIVQENAAFMKQIASDYPAIGLTSSNSFIVNDMDLIFESFGSDPLNVGIISALAILSVAIISTLVTSLFEIPMIKKGKLSLFISIIICSILTCFLTLINVLELIAGLRLLGIPINGLSIMNFTLQIGLFSEYLFQITRAFLLTKRTKKTYTLLAFPLLICSLSTIVSIFPLAFHEIRMVKKYFFDIVILGQGILLFNVLSLFPAILLLIERFMGTCTSNS</sequence>
<dbReference type="GO" id="GO:0016020">
    <property type="term" value="C:membrane"/>
    <property type="evidence" value="ECO:0007669"/>
    <property type="project" value="TreeGrafter"/>
</dbReference>
<keyword evidence="5" id="KW-1185">Reference proteome</keyword>
<reference evidence="4 5" key="1">
    <citation type="journal article" date="2010" name="Cell">
        <title>The genome of Naegleria gruberi illuminates early eukaryotic versatility.</title>
        <authorList>
            <person name="Fritz-Laylin L.K."/>
            <person name="Prochnik S.E."/>
            <person name="Ginger M.L."/>
            <person name="Dacks J.B."/>
            <person name="Carpenter M.L."/>
            <person name="Field M.C."/>
            <person name="Kuo A."/>
            <person name="Paredez A."/>
            <person name="Chapman J."/>
            <person name="Pham J."/>
            <person name="Shu S."/>
            <person name="Neupane R."/>
            <person name="Cipriano M."/>
            <person name="Mancuso J."/>
            <person name="Tu H."/>
            <person name="Salamov A."/>
            <person name="Lindquist E."/>
            <person name="Shapiro H."/>
            <person name="Lucas S."/>
            <person name="Grigoriev I.V."/>
            <person name="Cande W.Z."/>
            <person name="Fulton C."/>
            <person name="Rokhsar D.S."/>
            <person name="Dawson S.C."/>
        </authorList>
    </citation>
    <scope>NUCLEOTIDE SEQUENCE [LARGE SCALE GENOMIC DNA]</scope>
    <source>
        <strain evidence="4 5">NEG-M</strain>
    </source>
</reference>
<dbReference type="STRING" id="5762.D2V2X9"/>
<feature type="transmembrane region" description="Helical" evidence="2">
    <location>
        <begin position="785"/>
        <end position="808"/>
    </location>
</feature>
<dbReference type="InterPro" id="IPR051697">
    <property type="entry name" value="Patched_domain-protein"/>
</dbReference>
<feature type="transmembrane region" description="Helical" evidence="2">
    <location>
        <begin position="424"/>
        <end position="444"/>
    </location>
</feature>
<feature type="domain" description="SSD" evidence="3">
    <location>
        <begin position="137"/>
        <end position="242"/>
    </location>
</feature>
<feature type="transmembrane region" description="Helical" evidence="2">
    <location>
        <begin position="646"/>
        <end position="668"/>
    </location>
</feature>
<dbReference type="PROSITE" id="PS50156">
    <property type="entry name" value="SSD"/>
    <property type="match status" value="1"/>
</dbReference>
<keyword evidence="2" id="KW-0472">Membrane</keyword>
<evidence type="ECO:0000259" key="3">
    <source>
        <dbReference type="PROSITE" id="PS50156"/>
    </source>
</evidence>
<accession>D2V2X9</accession>
<organism evidence="5">
    <name type="scientific">Naegleria gruberi</name>
    <name type="common">Amoeba</name>
    <dbReference type="NCBI Taxonomy" id="5762"/>
    <lineage>
        <taxon>Eukaryota</taxon>
        <taxon>Discoba</taxon>
        <taxon>Heterolobosea</taxon>
        <taxon>Tetramitia</taxon>
        <taxon>Eutetramitia</taxon>
        <taxon>Vahlkampfiidae</taxon>
        <taxon>Naegleria</taxon>
    </lineage>
</organism>
<feature type="transmembrane region" description="Helical" evidence="2">
    <location>
        <begin position="169"/>
        <end position="193"/>
    </location>
</feature>
<feature type="transmembrane region" description="Helical" evidence="2">
    <location>
        <begin position="259"/>
        <end position="283"/>
    </location>
</feature>
<name>D2V2X9_NAEGR</name>
<evidence type="ECO:0000313" key="4">
    <source>
        <dbReference type="EMBL" id="EFC49140.1"/>
    </source>
</evidence>
<feature type="transmembrane region" description="Helical" evidence="2">
    <location>
        <begin position="205"/>
        <end position="225"/>
    </location>
</feature>
<dbReference type="InterPro" id="IPR000731">
    <property type="entry name" value="SSD"/>
</dbReference>
<dbReference type="GeneID" id="8855130"/>
<keyword evidence="2" id="KW-1133">Transmembrane helix</keyword>
<dbReference type="PANTHER" id="PTHR10796">
    <property type="entry name" value="PATCHED-RELATED"/>
    <property type="match status" value="1"/>
</dbReference>
<proteinExistence type="inferred from homology"/>
<feature type="transmembrane region" description="Helical" evidence="2">
    <location>
        <begin position="749"/>
        <end position="773"/>
    </location>
</feature>
<dbReference type="SUPFAM" id="SSF82866">
    <property type="entry name" value="Multidrug efflux transporter AcrB transmembrane domain"/>
    <property type="match status" value="1"/>
</dbReference>
<feature type="transmembrane region" description="Helical" evidence="2">
    <location>
        <begin position="706"/>
        <end position="728"/>
    </location>
</feature>
<dbReference type="PANTHER" id="PTHR10796:SF92">
    <property type="entry name" value="PATCHED-RELATED, ISOFORM A"/>
    <property type="match status" value="1"/>
</dbReference>
<dbReference type="AlphaFoldDB" id="D2V2X9"/>
<evidence type="ECO:0000313" key="5">
    <source>
        <dbReference type="Proteomes" id="UP000006671"/>
    </source>
</evidence>
<dbReference type="KEGG" id="ngr:NAEGRDRAFT_63155"/>
<feature type="transmembrane region" description="Helical" evidence="2">
    <location>
        <begin position="680"/>
        <end position="700"/>
    </location>
</feature>
<protein>
    <submittedName>
        <fullName evidence="4">Predicted protein</fullName>
    </submittedName>
</protein>
<dbReference type="EMBL" id="GG738849">
    <property type="protein sequence ID" value="EFC49140.1"/>
    <property type="molecule type" value="Genomic_DNA"/>
</dbReference>
<feature type="transmembrane region" description="Helical" evidence="2">
    <location>
        <begin position="303"/>
        <end position="328"/>
    </location>
</feature>
<keyword evidence="2" id="KW-0812">Transmembrane</keyword>
<dbReference type="Proteomes" id="UP000006671">
    <property type="component" value="Unassembled WGS sequence"/>
</dbReference>
<dbReference type="OMA" id="LAFHEIR"/>